<feature type="region of interest" description="Disordered" evidence="2">
    <location>
        <begin position="178"/>
        <end position="198"/>
    </location>
</feature>
<dbReference type="EMBL" id="NIVC01002560">
    <property type="protein sequence ID" value="PAA56891.1"/>
    <property type="molecule type" value="Genomic_DNA"/>
</dbReference>
<keyword evidence="4" id="KW-1185">Reference proteome</keyword>
<evidence type="ECO:0000313" key="3">
    <source>
        <dbReference type="EMBL" id="PAA56891.1"/>
    </source>
</evidence>
<comment type="caution">
    <text evidence="3">The sequence shown here is derived from an EMBL/GenBank/DDBJ whole genome shotgun (WGS) entry which is preliminary data.</text>
</comment>
<reference evidence="3 4" key="1">
    <citation type="submission" date="2017-06" db="EMBL/GenBank/DDBJ databases">
        <title>A platform for efficient transgenesis in Macrostomum lignano, a flatworm model organism for stem cell research.</title>
        <authorList>
            <person name="Berezikov E."/>
        </authorList>
    </citation>
    <scope>NUCLEOTIDE SEQUENCE [LARGE SCALE GENOMIC DNA]</scope>
    <source>
        <strain evidence="3">DV1</strain>
        <tissue evidence="3">Whole organism</tissue>
    </source>
</reference>
<accession>A0A267E5R1</accession>
<evidence type="ECO:0000313" key="4">
    <source>
        <dbReference type="Proteomes" id="UP000215902"/>
    </source>
</evidence>
<evidence type="ECO:0000256" key="2">
    <source>
        <dbReference type="SAM" id="MobiDB-lite"/>
    </source>
</evidence>
<name>A0A267E5R1_9PLAT</name>
<protein>
    <submittedName>
        <fullName evidence="3">Uncharacterized protein</fullName>
    </submittedName>
</protein>
<feature type="region of interest" description="Disordered" evidence="2">
    <location>
        <begin position="68"/>
        <end position="87"/>
    </location>
</feature>
<dbReference type="SUPFAM" id="SSF50978">
    <property type="entry name" value="WD40 repeat-like"/>
    <property type="match status" value="1"/>
</dbReference>
<sequence length="688" mass="76623">MDCEVVTQVDVHKSRDNFNESESGSSASSVSRDDWLQLEMMLDLSPPRPANGQMRTKTMTRATKSLMTSTKTATAAPVCADRSQGQSSLEQLDISEYMRLLHRLRRRRRLLGLGRGARQQLQRLEAAQRRLRQLLASREADEGEEGWEILEETEGADDRDNSSSVTLLDCSLRNSSSLAAARDSQRQSAMRDPGHKEAGLDAVALRLHLPIDKREQKSDEQEQQTGEQQAGEQQAGEQQAGEQQAGEQQTGEQQAGEQQAGEQQTGEQQAGEQQAGEQQAGEQQAGEQQTGEQQADEQQAGEQQTGEQQADEQQELSTLEIRPSDEPLSAGSNLESTRRLPQLALHLPDPLDDSAKAKQQRARLKQQEHQLTMQHHQQLPPPKAARPLPLLPNPPPPGPKSILALTQLMACRLPEPVISLSFDPVGRRLICAEPSRGICFRSVTFSGDDLAASKRLDWRIWARSACVLPSGHLLVATTCNLQVIRPDGVRLSTSERRFPILAMAVYERIAYIATCKPGNDQKGNYFIQVFELPRLTPWSRHPFSGYHLLSSPTEMCTLSNLAVIAQTDDAVQVIEIDSGRLRQNLQMTYRRGPKHVAACNKLGLLFLSLLAERCIQIYQLRRDVLEKVGNFRDPALLPGPLAWLPVNGILFCACSFVDDARRSEIRTLGLHEADRTNWTPRCIRLMPL</sequence>
<dbReference type="Proteomes" id="UP000215902">
    <property type="component" value="Unassembled WGS sequence"/>
</dbReference>
<feature type="region of interest" description="Disordered" evidence="2">
    <location>
        <begin position="215"/>
        <end position="337"/>
    </location>
</feature>
<feature type="coiled-coil region" evidence="1">
    <location>
        <begin position="117"/>
        <end position="144"/>
    </location>
</feature>
<dbReference type="STRING" id="282301.A0A267E5R1"/>
<dbReference type="InterPro" id="IPR036322">
    <property type="entry name" value="WD40_repeat_dom_sf"/>
</dbReference>
<keyword evidence="1" id="KW-0175">Coiled coil</keyword>
<gene>
    <name evidence="3" type="ORF">BOX15_Mlig028540g1</name>
</gene>
<proteinExistence type="predicted"/>
<dbReference type="AlphaFoldDB" id="A0A267E5R1"/>
<organism evidence="3 4">
    <name type="scientific">Macrostomum lignano</name>
    <dbReference type="NCBI Taxonomy" id="282301"/>
    <lineage>
        <taxon>Eukaryota</taxon>
        <taxon>Metazoa</taxon>
        <taxon>Spiralia</taxon>
        <taxon>Lophotrochozoa</taxon>
        <taxon>Platyhelminthes</taxon>
        <taxon>Rhabditophora</taxon>
        <taxon>Macrostomorpha</taxon>
        <taxon>Macrostomida</taxon>
        <taxon>Macrostomidae</taxon>
        <taxon>Macrostomum</taxon>
    </lineage>
</organism>
<evidence type="ECO:0000256" key="1">
    <source>
        <dbReference type="SAM" id="Coils"/>
    </source>
</evidence>
<feature type="region of interest" description="Disordered" evidence="2">
    <location>
        <begin position="355"/>
        <end position="384"/>
    </location>
</feature>
<feature type="compositionally biased region" description="Low complexity" evidence="2">
    <location>
        <begin position="223"/>
        <end position="308"/>
    </location>
</feature>